<evidence type="ECO:0000256" key="3">
    <source>
        <dbReference type="ARBA" id="ARBA00022763"/>
    </source>
</evidence>
<dbReference type="Pfam" id="PF02586">
    <property type="entry name" value="SRAP"/>
    <property type="match status" value="1"/>
</dbReference>
<sequence length="213" mass="24424">MCHHYKSAKHLPEHFVEEYHLRPDQRTLFDKLADELKDGGAWPLKSVPALRIDDAGELEAFGAEWGLLPRWWKPSDKSPKREKFQRGTFNARSETAATKPTFRDAFKRRRCLVPFVEFHERDHYFGVRRGDEFEPLAFAGLWESWQGAEADVLSVTFLTTEPNAEVRSVGHDRMPVLLATPADRRRWLVEGADGADDPLLQPFADGALSIRPK</sequence>
<evidence type="ECO:0000256" key="1">
    <source>
        <dbReference type="ARBA" id="ARBA00008136"/>
    </source>
</evidence>
<dbReference type="KEGG" id="bmei:Spa11_06710"/>
<dbReference type="PANTHER" id="PTHR13604">
    <property type="entry name" value="DC12-RELATED"/>
    <property type="match status" value="1"/>
</dbReference>
<dbReference type="EMBL" id="CP036349">
    <property type="protein sequence ID" value="QDV72493.1"/>
    <property type="molecule type" value="Genomic_DNA"/>
</dbReference>
<evidence type="ECO:0000256" key="5">
    <source>
        <dbReference type="ARBA" id="ARBA00023124"/>
    </source>
</evidence>
<dbReference type="InterPro" id="IPR036590">
    <property type="entry name" value="SRAP-like"/>
</dbReference>
<proteinExistence type="inferred from homology"/>
<organism evidence="9 10">
    <name type="scientific">Botrimarina mediterranea</name>
    <dbReference type="NCBI Taxonomy" id="2528022"/>
    <lineage>
        <taxon>Bacteria</taxon>
        <taxon>Pseudomonadati</taxon>
        <taxon>Planctomycetota</taxon>
        <taxon>Planctomycetia</taxon>
        <taxon>Pirellulales</taxon>
        <taxon>Lacipirellulaceae</taxon>
        <taxon>Botrimarina</taxon>
    </lineage>
</organism>
<dbReference type="GO" id="GO:0106300">
    <property type="term" value="P:protein-DNA covalent cross-linking repair"/>
    <property type="evidence" value="ECO:0007669"/>
    <property type="project" value="InterPro"/>
</dbReference>
<dbReference type="GO" id="GO:0003697">
    <property type="term" value="F:single-stranded DNA binding"/>
    <property type="evidence" value="ECO:0007669"/>
    <property type="project" value="InterPro"/>
</dbReference>
<name>A0A518K3W0_9BACT</name>
<dbReference type="SUPFAM" id="SSF143081">
    <property type="entry name" value="BB1717-like"/>
    <property type="match status" value="1"/>
</dbReference>
<evidence type="ECO:0000313" key="10">
    <source>
        <dbReference type="Proteomes" id="UP000316426"/>
    </source>
</evidence>
<dbReference type="GO" id="GO:0008233">
    <property type="term" value="F:peptidase activity"/>
    <property type="evidence" value="ECO:0007669"/>
    <property type="project" value="UniProtKB-KW"/>
</dbReference>
<keyword evidence="4 8" id="KW-0378">Hydrolase</keyword>
<evidence type="ECO:0000256" key="2">
    <source>
        <dbReference type="ARBA" id="ARBA00022670"/>
    </source>
</evidence>
<keyword evidence="3" id="KW-0227">DNA damage</keyword>
<dbReference type="Proteomes" id="UP000316426">
    <property type="component" value="Chromosome"/>
</dbReference>
<comment type="similarity">
    <text evidence="1 8">Belongs to the SOS response-associated peptidase family.</text>
</comment>
<evidence type="ECO:0000256" key="8">
    <source>
        <dbReference type="RuleBase" id="RU364100"/>
    </source>
</evidence>
<accession>A0A518K3W0</accession>
<keyword evidence="10" id="KW-1185">Reference proteome</keyword>
<evidence type="ECO:0000313" key="9">
    <source>
        <dbReference type="EMBL" id="QDV72493.1"/>
    </source>
</evidence>
<dbReference type="PANTHER" id="PTHR13604:SF0">
    <property type="entry name" value="ABASIC SITE PROCESSING PROTEIN HMCES"/>
    <property type="match status" value="1"/>
</dbReference>
<dbReference type="RefSeq" id="WP_145107719.1">
    <property type="nucleotide sequence ID" value="NZ_CP036349.1"/>
</dbReference>
<reference evidence="9 10" key="1">
    <citation type="submission" date="2019-02" db="EMBL/GenBank/DDBJ databases">
        <title>Deep-cultivation of Planctomycetes and their phenomic and genomic characterization uncovers novel biology.</title>
        <authorList>
            <person name="Wiegand S."/>
            <person name="Jogler M."/>
            <person name="Boedeker C."/>
            <person name="Pinto D."/>
            <person name="Vollmers J."/>
            <person name="Rivas-Marin E."/>
            <person name="Kohn T."/>
            <person name="Peeters S.H."/>
            <person name="Heuer A."/>
            <person name="Rast P."/>
            <person name="Oberbeckmann S."/>
            <person name="Bunk B."/>
            <person name="Jeske O."/>
            <person name="Meyerdierks A."/>
            <person name="Storesund J.E."/>
            <person name="Kallscheuer N."/>
            <person name="Luecker S."/>
            <person name="Lage O.M."/>
            <person name="Pohl T."/>
            <person name="Merkel B.J."/>
            <person name="Hornburger P."/>
            <person name="Mueller R.-W."/>
            <person name="Bruemmer F."/>
            <person name="Labrenz M."/>
            <person name="Spormann A.M."/>
            <person name="Op den Camp H."/>
            <person name="Overmann J."/>
            <person name="Amann R."/>
            <person name="Jetten M.S.M."/>
            <person name="Mascher T."/>
            <person name="Medema M.H."/>
            <person name="Devos D.P."/>
            <person name="Kaster A.-K."/>
            <person name="Ovreas L."/>
            <person name="Rohde M."/>
            <person name="Galperin M.Y."/>
            <person name="Jogler C."/>
        </authorList>
    </citation>
    <scope>NUCLEOTIDE SEQUENCE [LARGE SCALE GENOMIC DNA]</scope>
    <source>
        <strain evidence="9 10">Spa11</strain>
    </source>
</reference>
<dbReference type="AlphaFoldDB" id="A0A518K3W0"/>
<gene>
    <name evidence="9" type="ORF">Spa11_06710</name>
</gene>
<dbReference type="GO" id="GO:0006508">
    <property type="term" value="P:proteolysis"/>
    <property type="evidence" value="ECO:0007669"/>
    <property type="project" value="UniProtKB-KW"/>
</dbReference>
<evidence type="ECO:0000256" key="4">
    <source>
        <dbReference type="ARBA" id="ARBA00022801"/>
    </source>
</evidence>
<dbReference type="InterPro" id="IPR003738">
    <property type="entry name" value="SRAP"/>
</dbReference>
<keyword evidence="5" id="KW-0190">Covalent protein-DNA linkage</keyword>
<dbReference type="Gene3D" id="3.90.1680.10">
    <property type="entry name" value="SOS response associated peptidase-like"/>
    <property type="match status" value="1"/>
</dbReference>
<protein>
    <recommendedName>
        <fullName evidence="8">Abasic site processing protein</fullName>
        <ecNumber evidence="8">3.4.-.-</ecNumber>
    </recommendedName>
</protein>
<evidence type="ECO:0000256" key="7">
    <source>
        <dbReference type="ARBA" id="ARBA00023239"/>
    </source>
</evidence>
<keyword evidence="2 8" id="KW-0645">Protease</keyword>
<evidence type="ECO:0000256" key="6">
    <source>
        <dbReference type="ARBA" id="ARBA00023125"/>
    </source>
</evidence>
<dbReference type="EC" id="3.4.-.-" evidence="8"/>
<keyword evidence="6" id="KW-0238">DNA-binding</keyword>
<dbReference type="GO" id="GO:0016829">
    <property type="term" value="F:lyase activity"/>
    <property type="evidence" value="ECO:0007669"/>
    <property type="project" value="UniProtKB-KW"/>
</dbReference>
<keyword evidence="7" id="KW-0456">Lyase</keyword>